<evidence type="ECO:0000313" key="1">
    <source>
        <dbReference type="EMBL" id="PJZ53099.1"/>
    </source>
</evidence>
<protein>
    <recommendedName>
        <fullName evidence="5">DUF4303 domain-containing protein</fullName>
    </recommendedName>
</protein>
<dbReference type="Proteomes" id="UP000232149">
    <property type="component" value="Unassembled WGS sequence"/>
</dbReference>
<evidence type="ECO:0000313" key="2">
    <source>
        <dbReference type="EMBL" id="PJZ62111.1"/>
    </source>
</evidence>
<accession>A0A2M9YNL5</accession>
<dbReference type="AlphaFoldDB" id="A0A2M9YNL5"/>
<evidence type="ECO:0008006" key="5">
    <source>
        <dbReference type="Google" id="ProtNLM"/>
    </source>
</evidence>
<proteinExistence type="predicted"/>
<evidence type="ECO:0000313" key="4">
    <source>
        <dbReference type="Proteomes" id="UP000232188"/>
    </source>
</evidence>
<name>A0A2M9YNL5_9LEPT</name>
<gene>
    <name evidence="2" type="ORF">CH376_10015</name>
    <name evidence="1" type="ORF">CH380_11835</name>
</gene>
<organism evidence="1 4">
    <name type="scientific">Leptospira adleri</name>
    <dbReference type="NCBI Taxonomy" id="2023186"/>
    <lineage>
        <taxon>Bacteria</taxon>
        <taxon>Pseudomonadati</taxon>
        <taxon>Spirochaetota</taxon>
        <taxon>Spirochaetia</taxon>
        <taxon>Leptospirales</taxon>
        <taxon>Leptospiraceae</taxon>
        <taxon>Leptospira</taxon>
    </lineage>
</organism>
<dbReference type="RefSeq" id="WP_100785949.1">
    <property type="nucleotide sequence ID" value="NZ_NPDU01000021.1"/>
</dbReference>
<dbReference type="Proteomes" id="UP000232188">
    <property type="component" value="Unassembled WGS sequence"/>
</dbReference>
<dbReference type="EMBL" id="NPDU01000021">
    <property type="protein sequence ID" value="PJZ62111.1"/>
    <property type="molecule type" value="Genomic_DNA"/>
</dbReference>
<reference evidence="3 4" key="1">
    <citation type="submission" date="2017-07" db="EMBL/GenBank/DDBJ databases">
        <title>Leptospira spp. isolated from tropical soils.</title>
        <authorList>
            <person name="Thibeaux R."/>
            <person name="Iraola G."/>
            <person name="Ferres I."/>
            <person name="Bierque E."/>
            <person name="Girault D."/>
            <person name="Soupe-Gilbert M.-E."/>
            <person name="Picardeau M."/>
            <person name="Goarant C."/>
        </authorList>
    </citation>
    <scope>NUCLEOTIDE SEQUENCE [LARGE SCALE GENOMIC DNA]</scope>
    <source>
        <strain evidence="1 4">FH2-B-C1</strain>
        <strain evidence="2 3">FH2-B-D1</strain>
    </source>
</reference>
<keyword evidence="3" id="KW-1185">Reference proteome</keyword>
<comment type="caution">
    <text evidence="1">The sequence shown here is derived from an EMBL/GenBank/DDBJ whole genome shotgun (WGS) entry which is preliminary data.</text>
</comment>
<evidence type="ECO:0000313" key="3">
    <source>
        <dbReference type="Proteomes" id="UP000232149"/>
    </source>
</evidence>
<dbReference type="EMBL" id="NPDV01000009">
    <property type="protein sequence ID" value="PJZ53099.1"/>
    <property type="molecule type" value="Genomic_DNA"/>
</dbReference>
<sequence length="156" mass="18434">MFDVPKLAEFALSEIEKFSKKQTEETFYSFAIDASLLCLNSLESFKSYLKEYSAKYPKQYDTDEKIEKSKYNPGDWAYQGFASFRNLNLEDEEGFRNGPFDDDLYDEHYEADDETQKNAAYAKAMNEILEILKSKDAFRHLKKTSDFRIMRVEHDY</sequence>